<name>A0A7Y3RN85_9PROT</name>
<comment type="caution">
    <text evidence="1">The sequence shown here is derived from an EMBL/GenBank/DDBJ whole genome shotgun (WGS) entry which is preliminary data.</text>
</comment>
<evidence type="ECO:0000313" key="1">
    <source>
        <dbReference type="EMBL" id="NNU17203.1"/>
    </source>
</evidence>
<dbReference type="InterPro" id="IPR007433">
    <property type="entry name" value="DUF481"/>
</dbReference>
<sequence length="251" mass="27723">MLSTAPLILASTLIALADLKKGEDGWDGQVVFNASAASGNTENAVIGARFDAARKFGPITHAFEAAGDYAEATQRRDGTETSVVTQNRWHGQYRIEIQTGDNSFLYGRGRYGEDQFSGFDRQAFVGGGLGHSLYDRPNRRLTLLVGPGYQYLERTRPQNAPDDFERTEGTLAVFLGETLRHVIRENVTLEQSLDATISDENAQINNTISLKTKLTEKISSRISYRVIHNTDPPDGRQSTDTLLQASIGYDF</sequence>
<accession>A0A7Y3RN85</accession>
<protein>
    <submittedName>
        <fullName evidence="1">DUF481 domain-containing protein</fullName>
    </submittedName>
</protein>
<dbReference type="Pfam" id="PF04338">
    <property type="entry name" value="DUF481"/>
    <property type="match status" value="1"/>
</dbReference>
<evidence type="ECO:0000313" key="2">
    <source>
        <dbReference type="Proteomes" id="UP000536835"/>
    </source>
</evidence>
<gene>
    <name evidence="1" type="ORF">HK107_12800</name>
</gene>
<dbReference type="EMBL" id="JABFCX010000003">
    <property type="protein sequence ID" value="NNU17203.1"/>
    <property type="molecule type" value="Genomic_DNA"/>
</dbReference>
<keyword evidence="2" id="KW-1185">Reference proteome</keyword>
<dbReference type="Proteomes" id="UP000536835">
    <property type="component" value="Unassembled WGS sequence"/>
</dbReference>
<reference evidence="1 2" key="1">
    <citation type="submission" date="2020-05" db="EMBL/GenBank/DDBJ databases">
        <title>Parvularcula mediterraneae sp. nov., isolated from polypropylene straw from shallow seawater of the seashore of Laganas in Zakynthos island, Greece.</title>
        <authorList>
            <person name="Szabo I."/>
            <person name="Al-Omari J."/>
            <person name="Rado J."/>
            <person name="Szerdahelyi G.S."/>
        </authorList>
    </citation>
    <scope>NUCLEOTIDE SEQUENCE [LARGE SCALE GENOMIC DNA]</scope>
    <source>
        <strain evidence="1 2">ZS-1/3</strain>
    </source>
</reference>
<organism evidence="1 2">
    <name type="scientific">Parvularcula mediterranea</name>
    <dbReference type="NCBI Taxonomy" id="2732508"/>
    <lineage>
        <taxon>Bacteria</taxon>
        <taxon>Pseudomonadati</taxon>
        <taxon>Pseudomonadota</taxon>
        <taxon>Alphaproteobacteria</taxon>
        <taxon>Parvularculales</taxon>
        <taxon>Parvularculaceae</taxon>
        <taxon>Parvularcula</taxon>
    </lineage>
</organism>
<dbReference type="RefSeq" id="WP_173200397.1">
    <property type="nucleotide sequence ID" value="NZ_JABFCX010000003.1"/>
</dbReference>
<dbReference type="AlphaFoldDB" id="A0A7Y3RN85"/>
<proteinExistence type="predicted"/>